<evidence type="ECO:0000256" key="1">
    <source>
        <dbReference type="ARBA" id="ARBA00008023"/>
    </source>
</evidence>
<dbReference type="GO" id="GO:0036222">
    <property type="term" value="F:XTP diphosphatase activity"/>
    <property type="evidence" value="ECO:0007669"/>
    <property type="project" value="UniProtKB-UniRule"/>
</dbReference>
<feature type="binding site" evidence="10">
    <location>
        <position position="76"/>
    </location>
    <ligand>
        <name>substrate</name>
    </ligand>
</feature>
<evidence type="ECO:0000256" key="10">
    <source>
        <dbReference type="HAMAP-Rule" id="MF_01405"/>
    </source>
</evidence>
<dbReference type="Gene3D" id="3.90.950.10">
    <property type="match status" value="1"/>
</dbReference>
<keyword evidence="5 10" id="KW-0378">Hydrolase</keyword>
<dbReference type="NCBIfam" id="TIGR00042">
    <property type="entry name" value="RdgB/HAM1 family non-canonical purine NTP pyrophosphatase"/>
    <property type="match status" value="1"/>
</dbReference>
<dbReference type="RefSeq" id="WP_127190127.1">
    <property type="nucleotide sequence ID" value="NZ_RZNY01000001.1"/>
</dbReference>
<dbReference type="OrthoDB" id="9807456at2"/>
<evidence type="ECO:0000313" key="13">
    <source>
        <dbReference type="Proteomes" id="UP000279446"/>
    </source>
</evidence>
<evidence type="ECO:0000256" key="5">
    <source>
        <dbReference type="ARBA" id="ARBA00022801"/>
    </source>
</evidence>
<evidence type="ECO:0000256" key="7">
    <source>
        <dbReference type="ARBA" id="ARBA00023080"/>
    </source>
</evidence>
<dbReference type="GO" id="GO:0000166">
    <property type="term" value="F:nucleotide binding"/>
    <property type="evidence" value="ECO:0007669"/>
    <property type="project" value="UniProtKB-KW"/>
</dbReference>
<comment type="function">
    <text evidence="10">Pyrophosphatase that catalyzes the hydrolysis of nucleoside triphosphates to their monophosphate derivatives, with a high preference for the non-canonical purine nucleotides XTP (xanthosine triphosphate), dITP (deoxyinosine triphosphate) and ITP. Seems to function as a house-cleaning enzyme that removes non-canonical purine nucleotides from the nucleotide pool, thus preventing their incorporation into DNA/RNA and avoiding chromosomal lesions.</text>
</comment>
<dbReference type="FunFam" id="3.90.950.10:FF:000001">
    <property type="entry name" value="dITP/XTP pyrophosphatase"/>
    <property type="match status" value="1"/>
</dbReference>
<keyword evidence="7 10" id="KW-0546">Nucleotide metabolism</keyword>
<dbReference type="InterPro" id="IPR002637">
    <property type="entry name" value="RdgB/HAM1"/>
</dbReference>
<dbReference type="GO" id="GO:0009146">
    <property type="term" value="P:purine nucleoside triphosphate catabolic process"/>
    <property type="evidence" value="ECO:0007669"/>
    <property type="project" value="UniProtKB-UniRule"/>
</dbReference>
<dbReference type="SUPFAM" id="SSF52972">
    <property type="entry name" value="ITPase-like"/>
    <property type="match status" value="1"/>
</dbReference>
<dbReference type="EMBL" id="RZNY01000001">
    <property type="protein sequence ID" value="RUT48533.1"/>
    <property type="molecule type" value="Genomic_DNA"/>
</dbReference>
<feature type="binding site" evidence="10">
    <location>
        <begin position="194"/>
        <end position="195"/>
    </location>
    <ligand>
        <name>substrate</name>
    </ligand>
</feature>
<dbReference type="PANTHER" id="PTHR11067">
    <property type="entry name" value="INOSINE TRIPHOSPHATE PYROPHOSPHATASE/HAM1 PROTEIN"/>
    <property type="match status" value="1"/>
</dbReference>
<dbReference type="PANTHER" id="PTHR11067:SF9">
    <property type="entry name" value="INOSINE TRIPHOSPHATE PYROPHOSPHATASE"/>
    <property type="match status" value="1"/>
</dbReference>
<proteinExistence type="inferred from homology"/>
<reference evidence="12 13" key="1">
    <citation type="submission" date="2018-12" db="EMBL/GenBank/DDBJ databases">
        <authorList>
            <person name="Sun L."/>
            <person name="Chen Z."/>
        </authorList>
    </citation>
    <scope>NUCLEOTIDE SEQUENCE [LARGE SCALE GENOMIC DNA]</scope>
    <source>
        <strain evidence="12 13">DSM 15890</strain>
    </source>
</reference>
<dbReference type="AlphaFoldDB" id="A0A433YFA6"/>
<evidence type="ECO:0000256" key="4">
    <source>
        <dbReference type="ARBA" id="ARBA00022741"/>
    </source>
</evidence>
<name>A0A433YFA6_9BACL</name>
<gene>
    <name evidence="12" type="ORF">EJP82_00890</name>
</gene>
<sequence>MIQQAADVIIVATRNKGKVKEFAHALAFLGKPVLSMYDYPDVPEVVEDGETFMDNVRKKAKTVGDLLGLPVLADDSGLCVDQLDGAPGVYSARYAGEGATDETNNMKLLRELEQLHQGEDTEQPLLSPARFVCHLALYDPANGQFVEASGTVEGWITSQPAGGGGFGYDPLFYLPAYEKTMAELSLTEKQAISHRGAALRELTEKLKQR</sequence>
<feature type="active site" description="Proton acceptor" evidence="10">
    <location>
        <position position="75"/>
    </location>
</feature>
<dbReference type="GO" id="GO:0035870">
    <property type="term" value="F:dITP diphosphatase activity"/>
    <property type="evidence" value="ECO:0007669"/>
    <property type="project" value="UniProtKB-UniRule"/>
</dbReference>
<dbReference type="GO" id="GO:0009117">
    <property type="term" value="P:nucleotide metabolic process"/>
    <property type="evidence" value="ECO:0007669"/>
    <property type="project" value="UniProtKB-KW"/>
</dbReference>
<keyword evidence="6 10" id="KW-0460">Magnesium</keyword>
<comment type="cofactor">
    <cofactor evidence="10">
        <name>Mg(2+)</name>
        <dbReference type="ChEBI" id="CHEBI:18420"/>
    </cofactor>
    <text evidence="10">Binds 1 Mg(2+) ion per subunit.</text>
</comment>
<evidence type="ECO:0000256" key="3">
    <source>
        <dbReference type="ARBA" id="ARBA00022723"/>
    </source>
</evidence>
<dbReference type="Proteomes" id="UP000279446">
    <property type="component" value="Unassembled WGS sequence"/>
</dbReference>
<keyword evidence="3 10" id="KW-0479">Metal-binding</keyword>
<dbReference type="CDD" id="cd00515">
    <property type="entry name" value="HAM1"/>
    <property type="match status" value="1"/>
</dbReference>
<dbReference type="GO" id="GO:0036220">
    <property type="term" value="F:ITP diphosphatase activity"/>
    <property type="evidence" value="ECO:0007669"/>
    <property type="project" value="UniProtKB-UniRule"/>
</dbReference>
<comment type="caution">
    <text evidence="12">The sequence shown here is derived from an EMBL/GenBank/DDBJ whole genome shotgun (WGS) entry which is preliminary data.</text>
</comment>
<organism evidence="12 13">
    <name type="scientific">Paenibacillus anaericanus</name>
    <dbReference type="NCBI Taxonomy" id="170367"/>
    <lineage>
        <taxon>Bacteria</taxon>
        <taxon>Bacillati</taxon>
        <taxon>Bacillota</taxon>
        <taxon>Bacilli</taxon>
        <taxon>Bacillales</taxon>
        <taxon>Paenibacillaceae</taxon>
        <taxon>Paenibacillus</taxon>
    </lineage>
</organism>
<dbReference type="GO" id="GO:0017111">
    <property type="term" value="F:ribonucleoside triphosphate phosphatase activity"/>
    <property type="evidence" value="ECO:0007669"/>
    <property type="project" value="InterPro"/>
</dbReference>
<feature type="binding site" evidence="10">
    <location>
        <position position="189"/>
    </location>
    <ligand>
        <name>substrate</name>
    </ligand>
</feature>
<feature type="binding site" evidence="10">
    <location>
        <begin position="166"/>
        <end position="169"/>
    </location>
    <ligand>
        <name>substrate</name>
    </ligand>
</feature>
<comment type="catalytic activity">
    <reaction evidence="8 10">
        <text>dITP + H2O = dIMP + diphosphate + H(+)</text>
        <dbReference type="Rhea" id="RHEA:28342"/>
        <dbReference type="ChEBI" id="CHEBI:15377"/>
        <dbReference type="ChEBI" id="CHEBI:15378"/>
        <dbReference type="ChEBI" id="CHEBI:33019"/>
        <dbReference type="ChEBI" id="CHEBI:61194"/>
        <dbReference type="ChEBI" id="CHEBI:61382"/>
        <dbReference type="EC" id="3.6.1.66"/>
    </reaction>
</comment>
<evidence type="ECO:0000313" key="12">
    <source>
        <dbReference type="EMBL" id="RUT48533.1"/>
    </source>
</evidence>
<dbReference type="GO" id="GO:0005829">
    <property type="term" value="C:cytosol"/>
    <property type="evidence" value="ECO:0007669"/>
    <property type="project" value="TreeGrafter"/>
</dbReference>
<comment type="catalytic activity">
    <reaction evidence="10">
        <text>ITP + H2O = IMP + diphosphate + H(+)</text>
        <dbReference type="Rhea" id="RHEA:29399"/>
        <dbReference type="ChEBI" id="CHEBI:15377"/>
        <dbReference type="ChEBI" id="CHEBI:15378"/>
        <dbReference type="ChEBI" id="CHEBI:33019"/>
        <dbReference type="ChEBI" id="CHEBI:58053"/>
        <dbReference type="ChEBI" id="CHEBI:61402"/>
        <dbReference type="EC" id="3.6.1.66"/>
    </reaction>
</comment>
<keyword evidence="13" id="KW-1185">Reference proteome</keyword>
<evidence type="ECO:0000256" key="2">
    <source>
        <dbReference type="ARBA" id="ARBA00011738"/>
    </source>
</evidence>
<comment type="catalytic activity">
    <reaction evidence="9 10">
        <text>XTP + H2O = XMP + diphosphate + H(+)</text>
        <dbReference type="Rhea" id="RHEA:28610"/>
        <dbReference type="ChEBI" id="CHEBI:15377"/>
        <dbReference type="ChEBI" id="CHEBI:15378"/>
        <dbReference type="ChEBI" id="CHEBI:33019"/>
        <dbReference type="ChEBI" id="CHEBI:57464"/>
        <dbReference type="ChEBI" id="CHEBI:61314"/>
        <dbReference type="EC" id="3.6.1.66"/>
    </reaction>
</comment>
<dbReference type="Pfam" id="PF01725">
    <property type="entry name" value="Ham1p_like"/>
    <property type="match status" value="1"/>
</dbReference>
<feature type="binding site" evidence="10">
    <location>
        <position position="75"/>
    </location>
    <ligand>
        <name>Mg(2+)</name>
        <dbReference type="ChEBI" id="CHEBI:18420"/>
    </ligand>
</feature>
<keyword evidence="4 10" id="KW-0547">Nucleotide-binding</keyword>
<feature type="binding site" evidence="10">
    <location>
        <begin position="13"/>
        <end position="18"/>
    </location>
    <ligand>
        <name>substrate</name>
    </ligand>
</feature>
<dbReference type="InterPro" id="IPR029001">
    <property type="entry name" value="ITPase-like_fam"/>
</dbReference>
<protein>
    <recommendedName>
        <fullName evidence="10">dITP/XTP pyrophosphatase</fullName>
        <ecNumber evidence="10">3.6.1.66</ecNumber>
    </recommendedName>
    <alternativeName>
        <fullName evidence="10">Non-canonical purine NTP pyrophosphatase</fullName>
    </alternativeName>
    <alternativeName>
        <fullName evidence="10">Non-standard purine NTP pyrophosphatase</fullName>
    </alternativeName>
    <alternativeName>
        <fullName evidence="10">Nucleoside-triphosphate diphosphatase</fullName>
    </alternativeName>
    <alternativeName>
        <fullName evidence="10">Nucleoside-triphosphate pyrophosphatase</fullName>
        <shortName evidence="10">NTPase</shortName>
    </alternativeName>
</protein>
<accession>A0A433YFA6</accession>
<dbReference type="NCBIfam" id="NF011397">
    <property type="entry name" value="PRK14822.1"/>
    <property type="match status" value="1"/>
</dbReference>
<comment type="caution">
    <text evidence="10">Lacks conserved residue(s) required for the propagation of feature annotation.</text>
</comment>
<dbReference type="EC" id="3.6.1.66" evidence="10"/>
<dbReference type="InterPro" id="IPR020922">
    <property type="entry name" value="dITP/XTP_pyrophosphatase"/>
</dbReference>
<dbReference type="HAMAP" id="MF_01405">
    <property type="entry name" value="Non_canon_purine_NTPase"/>
    <property type="match status" value="1"/>
</dbReference>
<evidence type="ECO:0000256" key="8">
    <source>
        <dbReference type="ARBA" id="ARBA00051875"/>
    </source>
</evidence>
<evidence type="ECO:0000256" key="11">
    <source>
        <dbReference type="RuleBase" id="RU003781"/>
    </source>
</evidence>
<comment type="similarity">
    <text evidence="1 10 11">Belongs to the HAM1 NTPase family.</text>
</comment>
<evidence type="ECO:0000256" key="9">
    <source>
        <dbReference type="ARBA" id="ARBA00052017"/>
    </source>
</evidence>
<dbReference type="GO" id="GO:0046872">
    <property type="term" value="F:metal ion binding"/>
    <property type="evidence" value="ECO:0007669"/>
    <property type="project" value="UniProtKB-KW"/>
</dbReference>
<evidence type="ECO:0000256" key="6">
    <source>
        <dbReference type="ARBA" id="ARBA00022842"/>
    </source>
</evidence>
<comment type="subunit">
    <text evidence="2 10">Homodimer.</text>
</comment>